<name>A0AA41Q644_9ACTN</name>
<dbReference type="AlphaFoldDB" id="A0AA41Q644"/>
<evidence type="ECO:0000313" key="3">
    <source>
        <dbReference type="EMBL" id="MCF2532285.1"/>
    </source>
</evidence>
<gene>
    <name evidence="3" type="ORF">LZ495_34430</name>
</gene>
<keyword evidence="2" id="KW-0472">Membrane</keyword>
<keyword evidence="4" id="KW-1185">Reference proteome</keyword>
<organism evidence="3 4">
    <name type="scientific">Yinghuangia soli</name>
    <dbReference type="NCBI Taxonomy" id="2908204"/>
    <lineage>
        <taxon>Bacteria</taxon>
        <taxon>Bacillati</taxon>
        <taxon>Actinomycetota</taxon>
        <taxon>Actinomycetes</taxon>
        <taxon>Kitasatosporales</taxon>
        <taxon>Streptomycetaceae</taxon>
        <taxon>Yinghuangia</taxon>
    </lineage>
</organism>
<proteinExistence type="predicted"/>
<feature type="transmembrane region" description="Helical" evidence="2">
    <location>
        <begin position="7"/>
        <end position="28"/>
    </location>
</feature>
<protein>
    <submittedName>
        <fullName evidence="3">Uncharacterized protein</fullName>
    </submittedName>
</protein>
<sequence length="110" mass="11592">MPWYRRTGPIVALLIFVAPVGILLVWTSSSWARSVRLAASVVSAALFAVVIITSGGPDKKDDESTTAPVQATSSAAQARAFTAPDHPDGFGAATAEKILDVEHTHICPTY</sequence>
<keyword evidence="2" id="KW-0812">Transmembrane</keyword>
<keyword evidence="2" id="KW-1133">Transmembrane helix</keyword>
<feature type="region of interest" description="Disordered" evidence="1">
    <location>
        <begin position="55"/>
        <end position="77"/>
    </location>
</feature>
<dbReference type="RefSeq" id="WP_235057063.1">
    <property type="nucleotide sequence ID" value="NZ_JAKFHA010000032.1"/>
</dbReference>
<evidence type="ECO:0000313" key="4">
    <source>
        <dbReference type="Proteomes" id="UP001165378"/>
    </source>
</evidence>
<evidence type="ECO:0000256" key="2">
    <source>
        <dbReference type="SAM" id="Phobius"/>
    </source>
</evidence>
<dbReference type="EMBL" id="JAKFHA010000032">
    <property type="protein sequence ID" value="MCF2532285.1"/>
    <property type="molecule type" value="Genomic_DNA"/>
</dbReference>
<accession>A0AA41Q644</accession>
<comment type="caution">
    <text evidence="3">The sequence shown here is derived from an EMBL/GenBank/DDBJ whole genome shotgun (WGS) entry which is preliminary data.</text>
</comment>
<feature type="compositionally biased region" description="Polar residues" evidence="1">
    <location>
        <begin position="65"/>
        <end position="76"/>
    </location>
</feature>
<dbReference type="Proteomes" id="UP001165378">
    <property type="component" value="Unassembled WGS sequence"/>
</dbReference>
<reference evidence="3" key="1">
    <citation type="submission" date="2022-01" db="EMBL/GenBank/DDBJ databases">
        <title>Genome-Based Taxonomic Classification of the Phylum Actinobacteria.</title>
        <authorList>
            <person name="Gao Y."/>
        </authorList>
    </citation>
    <scope>NUCLEOTIDE SEQUENCE</scope>
    <source>
        <strain evidence="3">KLBMP 8922</strain>
    </source>
</reference>
<evidence type="ECO:0000256" key="1">
    <source>
        <dbReference type="SAM" id="MobiDB-lite"/>
    </source>
</evidence>
<feature type="transmembrane region" description="Helical" evidence="2">
    <location>
        <begin position="34"/>
        <end position="52"/>
    </location>
</feature>